<gene>
    <name evidence="1" type="ORF">CYLTODRAFT_472107</name>
</gene>
<dbReference type="Proteomes" id="UP000054007">
    <property type="component" value="Unassembled WGS sequence"/>
</dbReference>
<keyword evidence="2" id="KW-1185">Reference proteome</keyword>
<organism evidence="1 2">
    <name type="scientific">Cylindrobasidium torrendii FP15055 ss-10</name>
    <dbReference type="NCBI Taxonomy" id="1314674"/>
    <lineage>
        <taxon>Eukaryota</taxon>
        <taxon>Fungi</taxon>
        <taxon>Dikarya</taxon>
        <taxon>Basidiomycota</taxon>
        <taxon>Agaricomycotina</taxon>
        <taxon>Agaricomycetes</taxon>
        <taxon>Agaricomycetidae</taxon>
        <taxon>Agaricales</taxon>
        <taxon>Marasmiineae</taxon>
        <taxon>Physalacriaceae</taxon>
        <taxon>Cylindrobasidium</taxon>
    </lineage>
</organism>
<proteinExistence type="predicted"/>
<accession>A0A0D7AZA9</accession>
<evidence type="ECO:0000313" key="1">
    <source>
        <dbReference type="EMBL" id="KIY63224.1"/>
    </source>
</evidence>
<dbReference type="AlphaFoldDB" id="A0A0D7AZA9"/>
<protein>
    <submittedName>
        <fullName evidence="1">Uncharacterized protein</fullName>
    </submittedName>
</protein>
<name>A0A0D7AZA9_9AGAR</name>
<sequence length="153" mass="17382">MASVKVQDAESANCQIQKVAQHPDVVVYRFNEMMVYAKGDPNYDGAIARVQKEFPELRSARPTQIQLLFNDQYNGESYLIRGASDAWAHVLSIQSERCVIDVKFLEDAAEPPSYIGGPRACDDSDKMHNVNVHRSGKGRRGVIKRWFAMLWKH</sequence>
<reference evidence="1 2" key="1">
    <citation type="journal article" date="2015" name="Fungal Genet. Biol.">
        <title>Evolution of novel wood decay mechanisms in Agaricales revealed by the genome sequences of Fistulina hepatica and Cylindrobasidium torrendii.</title>
        <authorList>
            <person name="Floudas D."/>
            <person name="Held B.W."/>
            <person name="Riley R."/>
            <person name="Nagy L.G."/>
            <person name="Koehler G."/>
            <person name="Ransdell A.S."/>
            <person name="Younus H."/>
            <person name="Chow J."/>
            <person name="Chiniquy J."/>
            <person name="Lipzen A."/>
            <person name="Tritt A."/>
            <person name="Sun H."/>
            <person name="Haridas S."/>
            <person name="LaButti K."/>
            <person name="Ohm R.A."/>
            <person name="Kues U."/>
            <person name="Blanchette R.A."/>
            <person name="Grigoriev I.V."/>
            <person name="Minto R.E."/>
            <person name="Hibbett D.S."/>
        </authorList>
    </citation>
    <scope>NUCLEOTIDE SEQUENCE [LARGE SCALE GENOMIC DNA]</scope>
    <source>
        <strain evidence="1 2">FP15055 ss-10</strain>
    </source>
</reference>
<evidence type="ECO:0000313" key="2">
    <source>
        <dbReference type="Proteomes" id="UP000054007"/>
    </source>
</evidence>
<dbReference type="EMBL" id="KN880712">
    <property type="protein sequence ID" value="KIY63224.1"/>
    <property type="molecule type" value="Genomic_DNA"/>
</dbReference>